<organism evidence="1 2">
    <name type="scientific">Kordia algicida OT-1</name>
    <dbReference type="NCBI Taxonomy" id="391587"/>
    <lineage>
        <taxon>Bacteria</taxon>
        <taxon>Pseudomonadati</taxon>
        <taxon>Bacteroidota</taxon>
        <taxon>Flavobacteriia</taxon>
        <taxon>Flavobacteriales</taxon>
        <taxon>Flavobacteriaceae</taxon>
        <taxon>Kordia</taxon>
    </lineage>
</organism>
<protein>
    <submittedName>
        <fullName evidence="1">Uncharacterized protein</fullName>
    </submittedName>
</protein>
<gene>
    <name evidence="1" type="ORF">KAOT1_15027</name>
</gene>
<dbReference type="HOGENOM" id="CLU_3169264_0_0_10"/>
<comment type="caution">
    <text evidence="1">The sequence shown here is derived from an EMBL/GenBank/DDBJ whole genome shotgun (WGS) entry which is preliminary data.</text>
</comment>
<sequence length="47" mass="5520">MAVCLYHNKIVLQKNRLPRIFSNSRKDESKKIGTFQIIKLTIVEVVF</sequence>
<evidence type="ECO:0000313" key="1">
    <source>
        <dbReference type="EMBL" id="EDP98541.1"/>
    </source>
</evidence>
<name>A9DLD1_9FLAO</name>
<dbReference type="AlphaFoldDB" id="A9DLD1"/>
<reference evidence="1 2" key="1">
    <citation type="journal article" date="2011" name="J. Bacteriol.">
        <title>Genome sequence of the algicidal bacterium Kordia algicida OT-1.</title>
        <authorList>
            <person name="Lee H.S."/>
            <person name="Kang S.G."/>
            <person name="Kwon K.K."/>
            <person name="Lee J.H."/>
            <person name="Kim S.J."/>
        </authorList>
    </citation>
    <scope>NUCLEOTIDE SEQUENCE [LARGE SCALE GENOMIC DNA]</scope>
    <source>
        <strain evidence="1 2">OT-1</strain>
    </source>
</reference>
<accession>A9DLD1</accession>
<proteinExistence type="predicted"/>
<keyword evidence="2" id="KW-1185">Reference proteome</keyword>
<evidence type="ECO:0000313" key="2">
    <source>
        <dbReference type="Proteomes" id="UP000002945"/>
    </source>
</evidence>
<dbReference type="EMBL" id="ABIB01000001">
    <property type="protein sequence ID" value="EDP98541.1"/>
    <property type="molecule type" value="Genomic_DNA"/>
</dbReference>
<dbReference type="Proteomes" id="UP000002945">
    <property type="component" value="Unassembled WGS sequence"/>
</dbReference>